<evidence type="ECO:0000256" key="4">
    <source>
        <dbReference type="ARBA" id="ARBA00023295"/>
    </source>
</evidence>
<dbReference type="Pfam" id="PF04616">
    <property type="entry name" value="Glyco_hydro_43"/>
    <property type="match status" value="1"/>
</dbReference>
<dbReference type="GO" id="GO:0005975">
    <property type="term" value="P:carbohydrate metabolic process"/>
    <property type="evidence" value="ECO:0007669"/>
    <property type="project" value="InterPro"/>
</dbReference>
<organism evidence="9 10">
    <name type="scientific">Candidatus Bacteroides merdipullorum</name>
    <dbReference type="NCBI Taxonomy" id="2838474"/>
    <lineage>
        <taxon>Bacteria</taxon>
        <taxon>Pseudomonadati</taxon>
        <taxon>Bacteroidota</taxon>
        <taxon>Bacteroidia</taxon>
        <taxon>Bacteroidales</taxon>
        <taxon>Bacteroidaceae</taxon>
        <taxon>Bacteroides</taxon>
    </lineage>
</organism>
<protein>
    <submittedName>
        <fullName evidence="9">Family 43 glycosylhydrolase</fullName>
    </submittedName>
</protein>
<comment type="similarity">
    <text evidence="2 7">Belongs to the glycosyl hydrolase 43 family.</text>
</comment>
<evidence type="ECO:0000313" key="9">
    <source>
        <dbReference type="EMBL" id="HIZ02086.1"/>
    </source>
</evidence>
<evidence type="ECO:0000256" key="2">
    <source>
        <dbReference type="ARBA" id="ARBA00009865"/>
    </source>
</evidence>
<evidence type="ECO:0000256" key="3">
    <source>
        <dbReference type="ARBA" id="ARBA00022801"/>
    </source>
</evidence>
<keyword evidence="4 7" id="KW-0326">Glycosidase</keyword>
<dbReference type="SUPFAM" id="SSF75005">
    <property type="entry name" value="Arabinanase/levansucrase/invertase"/>
    <property type="match status" value="1"/>
</dbReference>
<dbReference type="InterPro" id="IPR050727">
    <property type="entry name" value="GH43_arabinanases"/>
</dbReference>
<evidence type="ECO:0000256" key="8">
    <source>
        <dbReference type="SAM" id="SignalP"/>
    </source>
</evidence>
<keyword evidence="8" id="KW-0732">Signal</keyword>
<sequence>MMNVKKISWLFCSVMFLFFMTACGSSSDEPSDNPPGGGGGGDETKVVYWNPVLEYSAPDPTCIRVDDGTYYLYGTEDTRNMPIYKSDDLLNWTFVGTAFTEATRPDFPTSVSYDDPSLWAPEIRYIKGKYVLFYSLAKWGQEWLSTVGYALSDSPEGPFTPQGFVFTSEQMGVQNSIDQFFWEEDGKYYMLWGSFHGIYIVELNVADDLSSITPKMETQLQLAGNAYEGVNVWKRGGYYYLFASRGSCCEGINSTYQTVVCRSENLTGPYLNKSGGQMLDNQDEVILSGTSDNTFKGTGHNSILQLDDAGQTWMLYHAYYQPTPSGDNGRSISLDLVRWTYEGWPSINTGIPSVSAEAPVIHKE</sequence>
<dbReference type="PROSITE" id="PS51257">
    <property type="entry name" value="PROKAR_LIPOPROTEIN"/>
    <property type="match status" value="1"/>
</dbReference>
<evidence type="ECO:0000256" key="6">
    <source>
        <dbReference type="PIRSR" id="PIRSR606710-2"/>
    </source>
</evidence>
<comment type="caution">
    <text evidence="9">The sequence shown here is derived from an EMBL/GenBank/DDBJ whole genome shotgun (WGS) entry which is preliminary data.</text>
</comment>
<gene>
    <name evidence="9" type="ORF">H9819_07560</name>
</gene>
<proteinExistence type="inferred from homology"/>
<evidence type="ECO:0000256" key="5">
    <source>
        <dbReference type="PIRSR" id="PIRSR606710-1"/>
    </source>
</evidence>
<keyword evidence="3 7" id="KW-0378">Hydrolase</keyword>
<feature type="site" description="Important for catalytic activity, responsible for pKa modulation of the active site Glu and correct orientation of both the proton donor and substrate" evidence="6">
    <location>
        <position position="178"/>
    </location>
</feature>
<accession>A0A9D2A627</accession>
<dbReference type="Gene3D" id="2.115.10.20">
    <property type="entry name" value="Glycosyl hydrolase domain, family 43"/>
    <property type="match status" value="1"/>
</dbReference>
<feature type="active site" description="Proton donor" evidence="5">
    <location>
        <position position="228"/>
    </location>
</feature>
<dbReference type="InterPro" id="IPR023296">
    <property type="entry name" value="Glyco_hydro_beta-prop_sf"/>
</dbReference>
<dbReference type="AlphaFoldDB" id="A0A9D2A627"/>
<evidence type="ECO:0000313" key="10">
    <source>
        <dbReference type="Proteomes" id="UP000824023"/>
    </source>
</evidence>
<comment type="pathway">
    <text evidence="1">Glycan metabolism; L-arabinan degradation.</text>
</comment>
<dbReference type="InterPro" id="IPR006710">
    <property type="entry name" value="Glyco_hydro_43"/>
</dbReference>
<dbReference type="CDD" id="cd18616">
    <property type="entry name" value="GH43_ABN-like"/>
    <property type="match status" value="1"/>
</dbReference>
<dbReference type="GO" id="GO:0004553">
    <property type="term" value="F:hydrolase activity, hydrolyzing O-glycosyl compounds"/>
    <property type="evidence" value="ECO:0007669"/>
    <property type="project" value="InterPro"/>
</dbReference>
<feature type="signal peptide" evidence="8">
    <location>
        <begin position="1"/>
        <end position="27"/>
    </location>
</feature>
<dbReference type="PANTHER" id="PTHR43301">
    <property type="entry name" value="ARABINAN ENDO-1,5-ALPHA-L-ARABINOSIDASE"/>
    <property type="match status" value="1"/>
</dbReference>
<reference evidence="9" key="1">
    <citation type="journal article" date="2021" name="PeerJ">
        <title>Extensive microbial diversity within the chicken gut microbiome revealed by metagenomics and culture.</title>
        <authorList>
            <person name="Gilroy R."/>
            <person name="Ravi A."/>
            <person name="Getino M."/>
            <person name="Pursley I."/>
            <person name="Horton D.L."/>
            <person name="Alikhan N.F."/>
            <person name="Baker D."/>
            <person name="Gharbi K."/>
            <person name="Hall N."/>
            <person name="Watson M."/>
            <person name="Adriaenssens E.M."/>
            <person name="Foster-Nyarko E."/>
            <person name="Jarju S."/>
            <person name="Secka A."/>
            <person name="Antonio M."/>
            <person name="Oren A."/>
            <person name="Chaudhuri R.R."/>
            <person name="La Ragione R."/>
            <person name="Hildebrand F."/>
            <person name="Pallen M.J."/>
        </authorList>
    </citation>
    <scope>NUCLEOTIDE SEQUENCE</scope>
    <source>
        <strain evidence="9">ChiHjej12B11-24981</strain>
    </source>
</reference>
<evidence type="ECO:0000256" key="7">
    <source>
        <dbReference type="RuleBase" id="RU361187"/>
    </source>
</evidence>
<dbReference type="EMBL" id="DXCK01000104">
    <property type="protein sequence ID" value="HIZ02086.1"/>
    <property type="molecule type" value="Genomic_DNA"/>
</dbReference>
<reference evidence="9" key="2">
    <citation type="submission" date="2021-04" db="EMBL/GenBank/DDBJ databases">
        <authorList>
            <person name="Gilroy R."/>
        </authorList>
    </citation>
    <scope>NUCLEOTIDE SEQUENCE</scope>
    <source>
        <strain evidence="9">ChiHjej12B11-24981</strain>
    </source>
</reference>
<dbReference type="Proteomes" id="UP000824023">
    <property type="component" value="Unassembled WGS sequence"/>
</dbReference>
<evidence type="ECO:0000256" key="1">
    <source>
        <dbReference type="ARBA" id="ARBA00004834"/>
    </source>
</evidence>
<feature type="active site" description="Proton acceptor" evidence="5">
    <location>
        <position position="59"/>
    </location>
</feature>
<dbReference type="PANTHER" id="PTHR43301:SF3">
    <property type="entry name" value="ARABINAN ENDO-1,5-ALPHA-L-ARABINOSIDASE A-RELATED"/>
    <property type="match status" value="1"/>
</dbReference>
<feature type="chain" id="PRO_5039631003" evidence="8">
    <location>
        <begin position="28"/>
        <end position="364"/>
    </location>
</feature>
<name>A0A9D2A627_9BACE</name>